<feature type="modified residue" description="4-aspartylphosphate" evidence="1">
    <location>
        <position position="71"/>
    </location>
</feature>
<reference evidence="4 5" key="1">
    <citation type="submission" date="2023-08" db="EMBL/GenBank/DDBJ databases">
        <title>Pseudoalteromonas haloplanktis LL1 genome.</title>
        <authorList>
            <person name="Wu S."/>
        </authorList>
    </citation>
    <scope>NUCLEOTIDE SEQUENCE [LARGE SCALE GENOMIC DNA]</scope>
    <source>
        <strain evidence="4 5">LL1</strain>
    </source>
</reference>
<feature type="domain" description="ANTAR" evidence="3">
    <location>
        <begin position="142"/>
        <end position="203"/>
    </location>
</feature>
<feature type="domain" description="Response regulatory" evidence="2">
    <location>
        <begin position="21"/>
        <end position="136"/>
    </location>
</feature>
<protein>
    <submittedName>
        <fullName evidence="4">ANTAR domain-containing protein</fullName>
    </submittedName>
</protein>
<dbReference type="Pfam" id="PF03861">
    <property type="entry name" value="ANTAR"/>
    <property type="match status" value="1"/>
</dbReference>
<organism evidence="4 5">
    <name type="scientific">Pseudoalteromonas haloplanktis</name>
    <name type="common">Alteromonas haloplanktis</name>
    <dbReference type="NCBI Taxonomy" id="228"/>
    <lineage>
        <taxon>Bacteria</taxon>
        <taxon>Pseudomonadati</taxon>
        <taxon>Pseudomonadota</taxon>
        <taxon>Gammaproteobacteria</taxon>
        <taxon>Alteromonadales</taxon>
        <taxon>Pseudoalteromonadaceae</taxon>
        <taxon>Pseudoalteromonas</taxon>
    </lineage>
</organism>
<dbReference type="SUPFAM" id="SSF52172">
    <property type="entry name" value="CheY-like"/>
    <property type="match status" value="1"/>
</dbReference>
<gene>
    <name evidence="4" type="ORF">RC083_07505</name>
</gene>
<dbReference type="PIRSF" id="PIRSF036382">
    <property type="entry name" value="RR_antiterm"/>
    <property type="match status" value="1"/>
</dbReference>
<evidence type="ECO:0000256" key="1">
    <source>
        <dbReference type="PROSITE-ProRule" id="PRU00169"/>
    </source>
</evidence>
<dbReference type="Pfam" id="PF00072">
    <property type="entry name" value="Response_reg"/>
    <property type="match status" value="1"/>
</dbReference>
<evidence type="ECO:0000259" key="2">
    <source>
        <dbReference type="PROSITE" id="PS50110"/>
    </source>
</evidence>
<name>A0ABU1BB32_PSEHA</name>
<keyword evidence="1" id="KW-0597">Phosphoprotein</keyword>
<dbReference type="PROSITE" id="PS50921">
    <property type="entry name" value="ANTAR"/>
    <property type="match status" value="1"/>
</dbReference>
<dbReference type="Gene3D" id="1.10.10.10">
    <property type="entry name" value="Winged helix-like DNA-binding domain superfamily/Winged helix DNA-binding domain"/>
    <property type="match status" value="1"/>
</dbReference>
<comment type="caution">
    <text evidence="4">The sequence shown here is derived from an EMBL/GenBank/DDBJ whole genome shotgun (WGS) entry which is preliminary data.</text>
</comment>
<evidence type="ECO:0000259" key="3">
    <source>
        <dbReference type="PROSITE" id="PS50921"/>
    </source>
</evidence>
<dbReference type="Proteomes" id="UP001226574">
    <property type="component" value="Unassembled WGS sequence"/>
</dbReference>
<dbReference type="InterPro" id="IPR008327">
    <property type="entry name" value="Sig_transdc_resp-reg_antiterm"/>
</dbReference>
<dbReference type="RefSeq" id="WP_036980574.1">
    <property type="nucleotide sequence ID" value="NZ_JAVIFY010000004.1"/>
</dbReference>
<dbReference type="PROSITE" id="PS50110">
    <property type="entry name" value="RESPONSE_REGULATORY"/>
    <property type="match status" value="1"/>
</dbReference>
<dbReference type="SMART" id="SM00448">
    <property type="entry name" value="REC"/>
    <property type="match status" value="1"/>
</dbReference>
<dbReference type="InterPro" id="IPR001789">
    <property type="entry name" value="Sig_transdc_resp-reg_receiver"/>
</dbReference>
<dbReference type="InterPro" id="IPR036388">
    <property type="entry name" value="WH-like_DNA-bd_sf"/>
</dbReference>
<proteinExistence type="predicted"/>
<sequence length="209" mass="23517">MKKNTLTLSSVTKQAAHTKLKVLLAEKNQAKATVLMNVLSNDHYDIFHIAHSGMPLLKDVEQLDPDIIIIDIESPDRDMLENLNQISQFAPKPIVVFSEHQNPSTTINQLVKSGVSAYVIGEVSHQRVRSIIDVAIARFAVFQDLKQELAATKQKLSSQKNIEKAKLWLMENKQLSETQAYHFIRKTAMDNSQKMDDVARNILSVASIL</sequence>
<keyword evidence="5" id="KW-1185">Reference proteome</keyword>
<evidence type="ECO:0000313" key="5">
    <source>
        <dbReference type="Proteomes" id="UP001226574"/>
    </source>
</evidence>
<dbReference type="SMART" id="SM01012">
    <property type="entry name" value="ANTAR"/>
    <property type="match status" value="1"/>
</dbReference>
<dbReference type="InterPro" id="IPR005561">
    <property type="entry name" value="ANTAR"/>
</dbReference>
<accession>A0ABU1BB32</accession>
<dbReference type="EMBL" id="JAVIFY010000004">
    <property type="protein sequence ID" value="MDQ9091432.1"/>
    <property type="molecule type" value="Genomic_DNA"/>
</dbReference>
<dbReference type="InterPro" id="IPR011006">
    <property type="entry name" value="CheY-like_superfamily"/>
</dbReference>
<dbReference type="Gene3D" id="3.40.50.2300">
    <property type="match status" value="1"/>
</dbReference>
<evidence type="ECO:0000313" key="4">
    <source>
        <dbReference type="EMBL" id="MDQ9091432.1"/>
    </source>
</evidence>